<comment type="caution">
    <text evidence="2">The sequence shown here is derived from an EMBL/GenBank/DDBJ whole genome shotgun (WGS) entry which is preliminary data.</text>
</comment>
<dbReference type="Proteomes" id="UP000734854">
    <property type="component" value="Unassembled WGS sequence"/>
</dbReference>
<dbReference type="AlphaFoldDB" id="A0A8J5C5S6"/>
<feature type="region of interest" description="Disordered" evidence="1">
    <location>
        <begin position="80"/>
        <end position="103"/>
    </location>
</feature>
<name>A0A8J5C5S6_ZINOF</name>
<dbReference type="EMBL" id="JACMSC010000019">
    <property type="protein sequence ID" value="KAG6473530.1"/>
    <property type="molecule type" value="Genomic_DNA"/>
</dbReference>
<organism evidence="2 3">
    <name type="scientific">Zingiber officinale</name>
    <name type="common">Ginger</name>
    <name type="synonym">Amomum zingiber</name>
    <dbReference type="NCBI Taxonomy" id="94328"/>
    <lineage>
        <taxon>Eukaryota</taxon>
        <taxon>Viridiplantae</taxon>
        <taxon>Streptophyta</taxon>
        <taxon>Embryophyta</taxon>
        <taxon>Tracheophyta</taxon>
        <taxon>Spermatophyta</taxon>
        <taxon>Magnoliopsida</taxon>
        <taxon>Liliopsida</taxon>
        <taxon>Zingiberales</taxon>
        <taxon>Zingiberaceae</taxon>
        <taxon>Zingiber</taxon>
    </lineage>
</organism>
<evidence type="ECO:0000256" key="1">
    <source>
        <dbReference type="SAM" id="MobiDB-lite"/>
    </source>
</evidence>
<feature type="compositionally biased region" description="Basic and acidic residues" evidence="1">
    <location>
        <begin position="85"/>
        <end position="103"/>
    </location>
</feature>
<evidence type="ECO:0000313" key="3">
    <source>
        <dbReference type="Proteomes" id="UP000734854"/>
    </source>
</evidence>
<proteinExistence type="predicted"/>
<gene>
    <name evidence="2" type="ORF">ZIOFF_067447</name>
</gene>
<protein>
    <submittedName>
        <fullName evidence="2">Uncharacterized protein</fullName>
    </submittedName>
</protein>
<reference evidence="2 3" key="1">
    <citation type="submission" date="2020-08" db="EMBL/GenBank/DDBJ databases">
        <title>Plant Genome Project.</title>
        <authorList>
            <person name="Zhang R.-G."/>
        </authorList>
    </citation>
    <scope>NUCLEOTIDE SEQUENCE [LARGE SCALE GENOMIC DNA]</scope>
    <source>
        <tissue evidence="2">Rhizome</tissue>
    </source>
</reference>
<evidence type="ECO:0000313" key="2">
    <source>
        <dbReference type="EMBL" id="KAG6473530.1"/>
    </source>
</evidence>
<accession>A0A8J5C5S6</accession>
<sequence>MCLKSVFNHDAIKQYHDVVDDVVHLLSQRHLDGVAGNHEADEERTGDGVDAYRFHQHPNEHHEAEEADVEVADQLAFGDPLPLPAHHDTNEAKAHEGKLRDGDLERQQRVGLREVEMILQALEYETGLHGRMSDGKSLGIEALLNPLTILEVRHFHAFWLNFDLAFLQNTGRSWTSSLFQLQENFRLMLGRVGLPKWYQEETRDYVISLTKTWRSMWV</sequence>
<keyword evidence="3" id="KW-1185">Reference proteome</keyword>